<sequence length="736" mass="84881">MIKITNIDHFEAINRAQMSVGAQSNYLIDILKPAIKLGNWDQFEELDIGFDQTGQSLGKIGDNEAWKKLQPFFEPEATKNNALDFSLDGKIIERNLQNELKSLILKMMWISPKYHSYDSIYKTLTVLKKLVNPLISEGVNSLSHVNFDNLERWIIEGATDIDFRRGGSYGPINKLFIEKNGLPFSVKLTSTLNHSDFKLTLKEQNQYPVIPLRLYYRALCEAESLINYLFSIRDKIEAISTYLVNFQDNIYKGYAKYLHQGIRKRKNGEYIWRLSNANRLDKVRNQVFKEKFLGLTSPTEKQIIALIQEYQISVNPSFYDVCYPNREITLASNKINTAQQAQTVLSKYSGGCIWTLLAKSGMRGDEIAQLHTTDGCILEVISNQKIYILNADLSKTVKGSQSTQDEFVTTELGMKAYEILQSIYRPLRNNYPESKKFFRMLENGFGEISKKSIARQAKKWFYNTLASELTLTNQDIKDLKISEPEKTFKLGEKYEFSCHQLRRSFAYYLIGYELLSFPQLKQQFSHISLAMTRHYAKNASKFQKLRKKKGKNKNLCTAIDDERVQQKAQIYLNIYHRLANKERVAGGKGKAFAKRRTERNDNNLFTDKTNNDTLTLEYWENIVRNGQRHIHVVAPGIFCTSANCSLRTQVNLIECVDCNNDYIVDAVYAEAMRKEAEEHMYYDITYNELTPQTASELYIKITAAERIMDDLGVDYESVELPQEVQDMLIPQAGVTL</sequence>
<dbReference type="Proteomes" id="UP001157353">
    <property type="component" value="Unassembled WGS sequence"/>
</dbReference>
<dbReference type="SUPFAM" id="SSF56349">
    <property type="entry name" value="DNA breaking-rejoining enzymes"/>
    <property type="match status" value="1"/>
</dbReference>
<reference evidence="3" key="1">
    <citation type="journal article" date="2019" name="Int. J. Syst. Evol. Microbiol.">
        <title>The Global Catalogue of Microorganisms (GCM) 10K type strain sequencing project: providing services to taxonomists for standard genome sequencing and annotation.</title>
        <authorList>
            <consortium name="The Broad Institute Genomics Platform"/>
            <consortium name="The Broad Institute Genome Sequencing Center for Infectious Disease"/>
            <person name="Wu L."/>
            <person name="Ma J."/>
        </authorList>
    </citation>
    <scope>NUCLEOTIDE SEQUENCE [LARGE SCALE GENOMIC DNA]</scope>
    <source>
        <strain evidence="3">NBRC 103166</strain>
    </source>
</reference>
<evidence type="ECO:0000313" key="3">
    <source>
        <dbReference type="Proteomes" id="UP001157353"/>
    </source>
</evidence>
<dbReference type="InterPro" id="IPR011010">
    <property type="entry name" value="DNA_brk_join_enz"/>
</dbReference>
<dbReference type="RefSeq" id="WP_284202199.1">
    <property type="nucleotide sequence ID" value="NZ_BSPQ01000001.1"/>
</dbReference>
<dbReference type="Gene3D" id="1.10.443.10">
    <property type="entry name" value="Intergrase catalytic core"/>
    <property type="match status" value="1"/>
</dbReference>
<keyword evidence="3" id="KW-1185">Reference proteome</keyword>
<accession>A0ABQ6DVK4</accession>
<gene>
    <name evidence="2" type="ORF">GCM10007916_01460</name>
</gene>
<keyword evidence="1" id="KW-0233">DNA recombination</keyword>
<proteinExistence type="predicted"/>
<dbReference type="InterPro" id="IPR013762">
    <property type="entry name" value="Integrase-like_cat_sf"/>
</dbReference>
<comment type="caution">
    <text evidence="2">The sequence shown here is derived from an EMBL/GenBank/DDBJ whole genome shotgun (WGS) entry which is preliminary data.</text>
</comment>
<evidence type="ECO:0000313" key="2">
    <source>
        <dbReference type="EMBL" id="GLS89079.1"/>
    </source>
</evidence>
<evidence type="ECO:0008006" key="4">
    <source>
        <dbReference type="Google" id="ProtNLM"/>
    </source>
</evidence>
<evidence type="ECO:0000256" key="1">
    <source>
        <dbReference type="ARBA" id="ARBA00023172"/>
    </source>
</evidence>
<dbReference type="EMBL" id="BSPQ01000001">
    <property type="protein sequence ID" value="GLS89079.1"/>
    <property type="molecule type" value="Genomic_DNA"/>
</dbReference>
<protein>
    <recommendedName>
        <fullName evidence="4">Site-specific integrase</fullName>
    </recommendedName>
</protein>
<organism evidence="2 3">
    <name type="scientific">Psychromonas marina</name>
    <dbReference type="NCBI Taxonomy" id="88364"/>
    <lineage>
        <taxon>Bacteria</taxon>
        <taxon>Pseudomonadati</taxon>
        <taxon>Pseudomonadota</taxon>
        <taxon>Gammaproteobacteria</taxon>
        <taxon>Alteromonadales</taxon>
        <taxon>Psychromonadaceae</taxon>
        <taxon>Psychromonas</taxon>
    </lineage>
</organism>
<name>A0ABQ6DVK4_9GAMM</name>